<keyword evidence="1" id="KW-0560">Oxidoreductase</keyword>
<name>K8ELM6_9CHLO</name>
<evidence type="ECO:0000259" key="3">
    <source>
        <dbReference type="Pfam" id="PF00248"/>
    </source>
</evidence>
<evidence type="ECO:0000256" key="2">
    <source>
        <dbReference type="SAM" id="MobiDB-lite"/>
    </source>
</evidence>
<gene>
    <name evidence="4" type="ordered locus">Bathy12g02240</name>
</gene>
<dbReference type="PRINTS" id="PR00069">
    <property type="entry name" value="ALDKETRDTASE"/>
</dbReference>
<dbReference type="SUPFAM" id="SSF51430">
    <property type="entry name" value="NAD(P)-linked oxidoreductase"/>
    <property type="match status" value="1"/>
</dbReference>
<dbReference type="PANTHER" id="PTHR43364">
    <property type="entry name" value="NADH-SPECIFIC METHYLGLYOXAL REDUCTASE-RELATED"/>
    <property type="match status" value="1"/>
</dbReference>
<evidence type="ECO:0000313" key="4">
    <source>
        <dbReference type="EMBL" id="CCO18941.1"/>
    </source>
</evidence>
<feature type="region of interest" description="Disordered" evidence="2">
    <location>
        <begin position="1"/>
        <end position="27"/>
    </location>
</feature>
<dbReference type="PROSITE" id="PS00062">
    <property type="entry name" value="ALDOKETO_REDUCTASE_2"/>
    <property type="match status" value="1"/>
</dbReference>
<dbReference type="InterPro" id="IPR020471">
    <property type="entry name" value="AKR"/>
</dbReference>
<dbReference type="eggNOG" id="KOG1575">
    <property type="taxonomic scope" value="Eukaryota"/>
</dbReference>
<dbReference type="InterPro" id="IPR050523">
    <property type="entry name" value="AKR_Detox_Biosynth"/>
</dbReference>
<keyword evidence="5" id="KW-1185">Reference proteome</keyword>
<dbReference type="GO" id="GO:0016491">
    <property type="term" value="F:oxidoreductase activity"/>
    <property type="evidence" value="ECO:0007669"/>
    <property type="project" value="UniProtKB-KW"/>
</dbReference>
<dbReference type="PANTHER" id="PTHR43364:SF4">
    <property type="entry name" value="NAD(P)-LINKED OXIDOREDUCTASE SUPERFAMILY PROTEIN"/>
    <property type="match status" value="1"/>
</dbReference>
<dbReference type="OrthoDB" id="37537at2759"/>
<dbReference type="InterPro" id="IPR018170">
    <property type="entry name" value="Aldo/ket_reductase_CS"/>
</dbReference>
<feature type="compositionally biased region" description="Low complexity" evidence="2">
    <location>
        <begin position="1"/>
        <end position="16"/>
    </location>
</feature>
<proteinExistence type="predicted"/>
<dbReference type="InterPro" id="IPR036812">
    <property type="entry name" value="NAD(P)_OxRdtase_dom_sf"/>
</dbReference>
<dbReference type="STRING" id="41875.K8ELM6"/>
<accession>K8ELM6</accession>
<dbReference type="AlphaFoldDB" id="K8ELM6"/>
<dbReference type="KEGG" id="bpg:Bathy12g02240"/>
<protein>
    <recommendedName>
        <fullName evidence="3">NADP-dependent oxidoreductase domain-containing protein</fullName>
    </recommendedName>
</protein>
<sequence>MRSPQSSLPSSSNASNRVPFTRRRRKTSKICRAMSSNTNSKSLYLKTVDGNENLPISDIGLGTISWGDESYGFNKQYREKDLKETYRKARECGVNFFDTAEVYGYKNTKFEQSSEHILSRCREEEAEDESEVVIGSKVFTIPWTNALLGGGFRLGKESLVLAGKESVKRMNNRPMDLWSIHFPFPSFSQEVLMSALEESLDLGLTKAVGVSNYNKEQLEKAYDILDKRGIPLASNQVEYSILNRKAEKEGLLRSCQDRDVKVVAYSPLKALKTTEIAEKYVIMNKLCDFIGQVNSGGKSSVSVMLNYCVTKGTIPIPGVKKVEQIADIENAMGWTLDEESLLTIDEKMDYLDGL</sequence>
<reference evidence="4 5" key="1">
    <citation type="submission" date="2011-10" db="EMBL/GenBank/DDBJ databases">
        <authorList>
            <person name="Genoscope - CEA"/>
        </authorList>
    </citation>
    <scope>NUCLEOTIDE SEQUENCE [LARGE SCALE GENOMIC DNA]</scope>
    <source>
        <strain evidence="4 5">RCC 1105</strain>
    </source>
</reference>
<dbReference type="EMBL" id="FO082267">
    <property type="protein sequence ID" value="CCO18941.1"/>
    <property type="molecule type" value="Genomic_DNA"/>
</dbReference>
<feature type="domain" description="NADP-dependent oxidoreductase" evidence="3">
    <location>
        <begin position="59"/>
        <end position="347"/>
    </location>
</feature>
<evidence type="ECO:0000313" key="5">
    <source>
        <dbReference type="Proteomes" id="UP000198341"/>
    </source>
</evidence>
<dbReference type="Gene3D" id="3.20.20.100">
    <property type="entry name" value="NADP-dependent oxidoreductase domain"/>
    <property type="match status" value="1"/>
</dbReference>
<dbReference type="RefSeq" id="XP_007509826.1">
    <property type="nucleotide sequence ID" value="XM_007509764.1"/>
</dbReference>
<dbReference type="Proteomes" id="UP000198341">
    <property type="component" value="Chromosome 12"/>
</dbReference>
<dbReference type="Pfam" id="PF00248">
    <property type="entry name" value="Aldo_ket_red"/>
    <property type="match status" value="1"/>
</dbReference>
<evidence type="ECO:0000256" key="1">
    <source>
        <dbReference type="ARBA" id="ARBA00023002"/>
    </source>
</evidence>
<organism evidence="4 5">
    <name type="scientific">Bathycoccus prasinos</name>
    <dbReference type="NCBI Taxonomy" id="41875"/>
    <lineage>
        <taxon>Eukaryota</taxon>
        <taxon>Viridiplantae</taxon>
        <taxon>Chlorophyta</taxon>
        <taxon>Mamiellophyceae</taxon>
        <taxon>Mamiellales</taxon>
        <taxon>Bathycoccaceae</taxon>
        <taxon>Bathycoccus</taxon>
    </lineage>
</organism>
<dbReference type="GeneID" id="19012413"/>
<dbReference type="InterPro" id="IPR023210">
    <property type="entry name" value="NADP_OxRdtase_dom"/>
</dbReference>